<protein>
    <submittedName>
        <fullName evidence="2">Glycosyltransferase involved in cell wall bisynthesis</fullName>
    </submittedName>
</protein>
<evidence type="ECO:0000259" key="1">
    <source>
        <dbReference type="Pfam" id="PF00535"/>
    </source>
</evidence>
<dbReference type="GO" id="GO:0016740">
    <property type="term" value="F:transferase activity"/>
    <property type="evidence" value="ECO:0007669"/>
    <property type="project" value="UniProtKB-KW"/>
</dbReference>
<proteinExistence type="predicted"/>
<dbReference type="CDD" id="cd00761">
    <property type="entry name" value="Glyco_tranf_GTA_type"/>
    <property type="match status" value="1"/>
</dbReference>
<evidence type="ECO:0000313" key="2">
    <source>
        <dbReference type="EMBL" id="SEF75608.1"/>
    </source>
</evidence>
<dbReference type="InterPro" id="IPR050834">
    <property type="entry name" value="Glycosyltransf_2"/>
</dbReference>
<evidence type="ECO:0000313" key="3">
    <source>
        <dbReference type="Proteomes" id="UP000236728"/>
    </source>
</evidence>
<feature type="domain" description="Glycosyltransferase 2-like" evidence="1">
    <location>
        <begin position="9"/>
        <end position="164"/>
    </location>
</feature>
<dbReference type="Pfam" id="PF00535">
    <property type="entry name" value="Glycos_transf_2"/>
    <property type="match status" value="1"/>
</dbReference>
<dbReference type="SUPFAM" id="SSF53448">
    <property type="entry name" value="Nucleotide-diphospho-sugar transferases"/>
    <property type="match status" value="1"/>
</dbReference>
<dbReference type="EMBL" id="FNVA01000001">
    <property type="protein sequence ID" value="SEF75608.1"/>
    <property type="molecule type" value="Genomic_DNA"/>
</dbReference>
<dbReference type="RefSeq" id="WP_103931900.1">
    <property type="nucleotide sequence ID" value="NZ_FNVA01000001.1"/>
</dbReference>
<sequence>MSVTAAIAVVIPVYNGENFIGRALDSVFAQTLQPVEIFVIDDGSTDGTLALLTERYAGRVTLIRQANRGPSVARNAGIRAATAEFIAWLDADDWWQPEKLERQAAALHANPTASASYTGLRMYDEDSGKVWNQAAMGQSRVAERLRTCNPSLTPSCLMARRRALVIIGGFNETRHGCEDWVLAKDLADVGPLLPVDEPLTNYRVNSTGLSSKVEIVYRDFEQILEGTLLRGTMGLSRWLWRRRAIAHQAFSASMTARSVKDHVTERRYMLLSLRTWPSPWFESRRFKAAAITFLRSR</sequence>
<dbReference type="PANTHER" id="PTHR43685">
    <property type="entry name" value="GLYCOSYLTRANSFERASE"/>
    <property type="match status" value="1"/>
</dbReference>
<dbReference type="InterPro" id="IPR001173">
    <property type="entry name" value="Glyco_trans_2-like"/>
</dbReference>
<dbReference type="OrthoDB" id="111731at2"/>
<dbReference type="AlphaFoldDB" id="A0A1H5UMF8"/>
<dbReference type="Gene3D" id="3.90.550.10">
    <property type="entry name" value="Spore Coat Polysaccharide Biosynthesis Protein SpsA, Chain A"/>
    <property type="match status" value="1"/>
</dbReference>
<dbReference type="Proteomes" id="UP000236728">
    <property type="component" value="Unassembled WGS sequence"/>
</dbReference>
<keyword evidence="2" id="KW-0808">Transferase</keyword>
<dbReference type="PANTHER" id="PTHR43685:SF2">
    <property type="entry name" value="GLYCOSYLTRANSFERASE 2-LIKE DOMAIN-CONTAINING PROTEIN"/>
    <property type="match status" value="1"/>
</dbReference>
<reference evidence="2 3" key="1">
    <citation type="submission" date="2016-10" db="EMBL/GenBank/DDBJ databases">
        <authorList>
            <person name="de Groot N.N."/>
        </authorList>
    </citation>
    <scope>NUCLEOTIDE SEQUENCE [LARGE SCALE GENOMIC DNA]</scope>
    <source>
        <strain evidence="2 3">DSM 22489</strain>
    </source>
</reference>
<dbReference type="InterPro" id="IPR029044">
    <property type="entry name" value="Nucleotide-diphossugar_trans"/>
</dbReference>
<gene>
    <name evidence="2" type="ORF">SAMN05421819_1070</name>
</gene>
<accession>A0A1H5UMF8</accession>
<organism evidence="2 3">
    <name type="scientific">Bryocella elongata</name>
    <dbReference type="NCBI Taxonomy" id="863522"/>
    <lineage>
        <taxon>Bacteria</taxon>
        <taxon>Pseudomonadati</taxon>
        <taxon>Acidobacteriota</taxon>
        <taxon>Terriglobia</taxon>
        <taxon>Terriglobales</taxon>
        <taxon>Acidobacteriaceae</taxon>
        <taxon>Bryocella</taxon>
    </lineage>
</organism>
<keyword evidence="3" id="KW-1185">Reference proteome</keyword>
<dbReference type="GO" id="GO:0044010">
    <property type="term" value="P:single-species biofilm formation"/>
    <property type="evidence" value="ECO:0007669"/>
    <property type="project" value="TreeGrafter"/>
</dbReference>
<name>A0A1H5UMF8_9BACT</name>